<accession>A0AAV5FYH4</accession>
<comment type="caution">
    <text evidence="1">The sequence shown here is derived from an EMBL/GenBank/DDBJ whole genome shotgun (WGS) entry which is preliminary data.</text>
</comment>
<protein>
    <submittedName>
        <fullName evidence="1">Uncharacterized protein</fullName>
    </submittedName>
</protein>
<keyword evidence="2" id="KW-1185">Reference proteome</keyword>
<organism evidence="1 2">
    <name type="scientific">Eleusine coracana subsp. coracana</name>
    <dbReference type="NCBI Taxonomy" id="191504"/>
    <lineage>
        <taxon>Eukaryota</taxon>
        <taxon>Viridiplantae</taxon>
        <taxon>Streptophyta</taxon>
        <taxon>Embryophyta</taxon>
        <taxon>Tracheophyta</taxon>
        <taxon>Spermatophyta</taxon>
        <taxon>Magnoliopsida</taxon>
        <taxon>Liliopsida</taxon>
        <taxon>Poales</taxon>
        <taxon>Poaceae</taxon>
        <taxon>PACMAD clade</taxon>
        <taxon>Chloridoideae</taxon>
        <taxon>Cynodonteae</taxon>
        <taxon>Eleusininae</taxon>
        <taxon>Eleusine</taxon>
    </lineage>
</organism>
<dbReference type="AlphaFoldDB" id="A0AAV5FYH4"/>
<reference evidence="1" key="1">
    <citation type="journal article" date="2018" name="DNA Res.">
        <title>Multiple hybrid de novo genome assembly of finger millet, an orphan allotetraploid crop.</title>
        <authorList>
            <person name="Hatakeyama M."/>
            <person name="Aluri S."/>
            <person name="Balachadran M.T."/>
            <person name="Sivarajan S.R."/>
            <person name="Patrignani A."/>
            <person name="Gruter S."/>
            <person name="Poveda L."/>
            <person name="Shimizu-Inatsugi R."/>
            <person name="Baeten J."/>
            <person name="Francoijs K.J."/>
            <person name="Nataraja K.N."/>
            <person name="Reddy Y.A.N."/>
            <person name="Phadnis S."/>
            <person name="Ravikumar R.L."/>
            <person name="Schlapbach R."/>
            <person name="Sreeman S.M."/>
            <person name="Shimizu K.K."/>
        </authorList>
    </citation>
    <scope>NUCLEOTIDE SEQUENCE</scope>
</reference>
<evidence type="ECO:0000313" key="1">
    <source>
        <dbReference type="EMBL" id="GJN39833.1"/>
    </source>
</evidence>
<evidence type="ECO:0000313" key="2">
    <source>
        <dbReference type="Proteomes" id="UP001054889"/>
    </source>
</evidence>
<proteinExistence type="predicted"/>
<dbReference type="EMBL" id="BQKI01000098">
    <property type="protein sequence ID" value="GJN39833.1"/>
    <property type="molecule type" value="Genomic_DNA"/>
</dbReference>
<dbReference type="Proteomes" id="UP001054889">
    <property type="component" value="Unassembled WGS sequence"/>
</dbReference>
<sequence>MCYRDSQQKYVNLYQMKLELLQKGQKLSVLDFDLYAFMYGSTHHAFHEFTLSEVCFFQIVSKDILQELENMDKECDIDDILNYRTIAEQQLQLLRIALMADASSAACCPVSCCRSATPALPPTVAWLLSVLLATTCLQLAAMVCMHRVPSDDATAGCELYHEG</sequence>
<reference evidence="1" key="2">
    <citation type="submission" date="2021-12" db="EMBL/GenBank/DDBJ databases">
        <title>Resequencing data analysis of finger millet.</title>
        <authorList>
            <person name="Hatakeyama M."/>
            <person name="Aluri S."/>
            <person name="Balachadran M.T."/>
            <person name="Sivarajan S.R."/>
            <person name="Poveda L."/>
            <person name="Shimizu-Inatsugi R."/>
            <person name="Schlapbach R."/>
            <person name="Sreeman S.M."/>
            <person name="Shimizu K.K."/>
        </authorList>
    </citation>
    <scope>NUCLEOTIDE SEQUENCE</scope>
</reference>
<gene>
    <name evidence="1" type="primary">gb28978</name>
    <name evidence="1" type="ORF">PR202_gb28978</name>
</gene>
<name>A0AAV5FYH4_ELECO</name>